<dbReference type="GO" id="GO:0008270">
    <property type="term" value="F:zinc ion binding"/>
    <property type="evidence" value="ECO:0007669"/>
    <property type="project" value="UniProtKB-KW"/>
</dbReference>
<dbReference type="Proteomes" id="UP001279734">
    <property type="component" value="Unassembled WGS sequence"/>
</dbReference>
<dbReference type="InterPro" id="IPR011009">
    <property type="entry name" value="Kinase-like_dom_sf"/>
</dbReference>
<dbReference type="PROSITE" id="PS50082">
    <property type="entry name" value="WD_REPEATS_2"/>
    <property type="match status" value="2"/>
</dbReference>
<feature type="domain" description="RING-type" evidence="6">
    <location>
        <begin position="6"/>
        <end position="51"/>
    </location>
</feature>
<dbReference type="PROSITE" id="PS50294">
    <property type="entry name" value="WD_REPEATS_REGION"/>
    <property type="match status" value="1"/>
</dbReference>
<dbReference type="InterPro" id="IPR001680">
    <property type="entry name" value="WD40_rpt"/>
</dbReference>
<keyword evidence="3" id="KW-0862">Zinc</keyword>
<dbReference type="SUPFAM" id="SSF50978">
    <property type="entry name" value="WD40 repeat-like"/>
    <property type="match status" value="1"/>
</dbReference>
<dbReference type="SUPFAM" id="SSF57850">
    <property type="entry name" value="RING/U-box"/>
    <property type="match status" value="1"/>
</dbReference>
<dbReference type="PANTHER" id="PTHR44489">
    <property type="match status" value="1"/>
</dbReference>
<accession>A0AAD3RY15</accession>
<dbReference type="CDD" id="cd16587">
    <property type="entry name" value="RING-HC_TRIM32_C-VII"/>
    <property type="match status" value="1"/>
</dbReference>
<evidence type="ECO:0000259" key="6">
    <source>
        <dbReference type="PROSITE" id="PS50089"/>
    </source>
</evidence>
<dbReference type="SMART" id="SM00320">
    <property type="entry name" value="WD40"/>
    <property type="match status" value="7"/>
</dbReference>
<keyword evidence="1" id="KW-0479">Metal-binding</keyword>
<dbReference type="AlphaFoldDB" id="A0AAD3RY15"/>
<proteinExistence type="predicted"/>
<dbReference type="Pfam" id="PF13445">
    <property type="entry name" value="zf-RING_UBOX"/>
    <property type="match status" value="1"/>
</dbReference>
<organism evidence="7 8">
    <name type="scientific">Nepenthes gracilis</name>
    <name type="common">Slender pitcher plant</name>
    <dbReference type="NCBI Taxonomy" id="150966"/>
    <lineage>
        <taxon>Eukaryota</taxon>
        <taxon>Viridiplantae</taxon>
        <taxon>Streptophyta</taxon>
        <taxon>Embryophyta</taxon>
        <taxon>Tracheophyta</taxon>
        <taxon>Spermatophyta</taxon>
        <taxon>Magnoliopsida</taxon>
        <taxon>eudicotyledons</taxon>
        <taxon>Gunneridae</taxon>
        <taxon>Pentapetalae</taxon>
        <taxon>Caryophyllales</taxon>
        <taxon>Nepenthaceae</taxon>
        <taxon>Nepenthes</taxon>
    </lineage>
</organism>
<sequence>MEPPECPVCLQSYNGDSTIPRVLACGHSACESCLNQLPHPQPPTIRCPACTQLVRFPHPQGAAALPKNIDLLRLSRLLLNPNSNSEQRTSPQRPKKETTRGCFTPPLWSHDLYSAWKDWVLPEDAVLLERSGKQQGVGLCSLTEGKLRINLNSFDFSSFSPFRCRLVDDRKVGILKVGRSCLLDDSVFNYSYVGRVMSVLAKMSEDERSELSLFLSMGSKKCHVSEVYGLWFDVESQSLYLVIERKQVTLSKFVDFSYGIAGGGKDGSANRAVKDQVSCMAMIGVELCEVLIGLQLEGLLCGCLGLSCIALDEFEHVYIDLSEVVLLGRKIRKSVAEIMDCTQKTEDLEAGQPIADLLKNDAFVSPDLLFQLLHKKGVQMGNCSFKYCVDCGFDVWSLACILLRLIIGKQFTEEMVDYWNCLFQTKRDKMISDYEVLYVRCVEKITAMWNASVGIDFMLLQQILCKCLDLDPSKRPHLTDVWKSMKSLTVNLQVNNIVNINGEAMNASIRYCLVLGELCSISNEISIVSKELQNGYDSSGEDFSHVSEVGIEKHIVDGLSVDKVECVDLQGHLASITGLSVGGGFLFSSSLDKTIKVWCLKDFTHVHTFRGHEHRVMAVAFVDEEQPLFISGDSGGGICIWAASVPFGQEPLRKWYEQQDWRYSGIHALAVSGAGILLTGSGDRLIKAWSLVDYTLSCSMEGHKSVVSALAVSNAVLYSASWDSTVRLWCLHDYSPLAVIGEDMPGTASCVLSLYSDQQTLVAVNQNGYVKIWMNDVLQRSIQVHSSAIFALCMEEKWLFTGGLDKTVKVQEIYGDEFQIEARPVGSISLDSVITALLCIQGKLFVGCANGLIKVYHH</sequence>
<evidence type="ECO:0000256" key="3">
    <source>
        <dbReference type="ARBA" id="ARBA00022833"/>
    </source>
</evidence>
<keyword evidence="5" id="KW-0853">WD repeat</keyword>
<dbReference type="Pfam" id="PF00400">
    <property type="entry name" value="WD40"/>
    <property type="match status" value="4"/>
</dbReference>
<dbReference type="SUPFAM" id="SSF56112">
    <property type="entry name" value="Protein kinase-like (PK-like)"/>
    <property type="match status" value="1"/>
</dbReference>
<gene>
    <name evidence="7" type="ORF">Nepgr_002773</name>
</gene>
<keyword evidence="8" id="KW-1185">Reference proteome</keyword>
<dbReference type="SMART" id="SM00184">
    <property type="entry name" value="RING"/>
    <property type="match status" value="1"/>
</dbReference>
<dbReference type="Gene3D" id="1.10.510.10">
    <property type="entry name" value="Transferase(Phosphotransferase) domain 1"/>
    <property type="match status" value="1"/>
</dbReference>
<name>A0AAD3RY15_NEPGR</name>
<protein>
    <recommendedName>
        <fullName evidence="6">RING-type domain-containing protein</fullName>
    </recommendedName>
</protein>
<evidence type="ECO:0000256" key="2">
    <source>
        <dbReference type="ARBA" id="ARBA00022771"/>
    </source>
</evidence>
<evidence type="ECO:0000256" key="4">
    <source>
        <dbReference type="PROSITE-ProRule" id="PRU00175"/>
    </source>
</evidence>
<feature type="repeat" description="WD" evidence="5">
    <location>
        <begin position="700"/>
        <end position="729"/>
    </location>
</feature>
<dbReference type="PANTHER" id="PTHR44489:SF11">
    <property type="entry name" value="WD REPEAT DOMAIN 86"/>
    <property type="match status" value="1"/>
</dbReference>
<keyword evidence="2 4" id="KW-0863">Zinc-finger</keyword>
<feature type="repeat" description="WD" evidence="5">
    <location>
        <begin position="569"/>
        <end position="608"/>
    </location>
</feature>
<dbReference type="InterPro" id="IPR001841">
    <property type="entry name" value="Znf_RING"/>
</dbReference>
<dbReference type="InterPro" id="IPR013083">
    <property type="entry name" value="Znf_RING/FYVE/PHD"/>
</dbReference>
<dbReference type="PROSITE" id="PS50089">
    <property type="entry name" value="ZF_RING_2"/>
    <property type="match status" value="1"/>
</dbReference>
<dbReference type="Gene3D" id="2.130.10.10">
    <property type="entry name" value="YVTN repeat-like/Quinoprotein amine dehydrogenase"/>
    <property type="match status" value="2"/>
</dbReference>
<evidence type="ECO:0000256" key="5">
    <source>
        <dbReference type="PROSITE-ProRule" id="PRU00221"/>
    </source>
</evidence>
<dbReference type="Gene3D" id="3.30.40.10">
    <property type="entry name" value="Zinc/RING finger domain, C3HC4 (zinc finger)"/>
    <property type="match status" value="1"/>
</dbReference>
<dbReference type="InterPro" id="IPR015943">
    <property type="entry name" value="WD40/YVTN_repeat-like_dom_sf"/>
</dbReference>
<comment type="caution">
    <text evidence="7">The sequence shown here is derived from an EMBL/GenBank/DDBJ whole genome shotgun (WGS) entry which is preliminary data.</text>
</comment>
<evidence type="ECO:0000313" key="7">
    <source>
        <dbReference type="EMBL" id="GMH00934.1"/>
    </source>
</evidence>
<dbReference type="EMBL" id="BSYO01000002">
    <property type="protein sequence ID" value="GMH00934.1"/>
    <property type="molecule type" value="Genomic_DNA"/>
</dbReference>
<dbReference type="InterPro" id="IPR044715">
    <property type="entry name" value="WDR86-like"/>
</dbReference>
<dbReference type="InterPro" id="IPR027370">
    <property type="entry name" value="Znf-RING_euk"/>
</dbReference>
<evidence type="ECO:0000256" key="1">
    <source>
        <dbReference type="ARBA" id="ARBA00022723"/>
    </source>
</evidence>
<evidence type="ECO:0000313" key="8">
    <source>
        <dbReference type="Proteomes" id="UP001279734"/>
    </source>
</evidence>
<reference evidence="7" key="1">
    <citation type="submission" date="2023-05" db="EMBL/GenBank/DDBJ databases">
        <title>Nepenthes gracilis genome sequencing.</title>
        <authorList>
            <person name="Fukushima K."/>
        </authorList>
    </citation>
    <scope>NUCLEOTIDE SEQUENCE</scope>
    <source>
        <strain evidence="7">SING2019-196</strain>
    </source>
</reference>
<dbReference type="InterPro" id="IPR036322">
    <property type="entry name" value="WD40_repeat_dom_sf"/>
</dbReference>